<comment type="cofactor">
    <cofactor evidence="1">
        <name>Zn(2+)</name>
        <dbReference type="ChEBI" id="CHEBI:29105"/>
    </cofactor>
</comment>
<dbReference type="Pfam" id="PF09261">
    <property type="entry name" value="Alpha-mann_mid"/>
    <property type="match status" value="1"/>
</dbReference>
<dbReference type="PANTHER" id="PTHR11607:SF3">
    <property type="entry name" value="LYSOSOMAL ALPHA-MANNOSIDASE"/>
    <property type="match status" value="1"/>
</dbReference>
<keyword evidence="10 14" id="KW-1133">Transmembrane helix</keyword>
<dbReference type="GO" id="GO:0016020">
    <property type="term" value="C:membrane"/>
    <property type="evidence" value="ECO:0007669"/>
    <property type="project" value="UniProtKB-SubCell"/>
</dbReference>
<evidence type="ECO:0000256" key="11">
    <source>
        <dbReference type="ARBA" id="ARBA00023136"/>
    </source>
</evidence>
<dbReference type="Pfam" id="PF01074">
    <property type="entry name" value="Glyco_hydro_38N"/>
    <property type="match status" value="1"/>
</dbReference>
<dbReference type="InterPro" id="IPR015341">
    <property type="entry name" value="Glyco_hydro_38_cen"/>
</dbReference>
<dbReference type="GO" id="GO:0046872">
    <property type="term" value="F:metal ion binding"/>
    <property type="evidence" value="ECO:0007669"/>
    <property type="project" value="UniProtKB-KW"/>
</dbReference>
<keyword evidence="11 14" id="KW-0472">Membrane</keyword>
<comment type="subcellular location">
    <subcellularLocation>
        <location evidence="2">Membrane</location>
        <topology evidence="2">Multi-pass membrane protein</topology>
    </subcellularLocation>
</comment>
<feature type="domain" description="Glycoside hydrolase family 38 central" evidence="15">
    <location>
        <begin position="325"/>
        <end position="399"/>
    </location>
</feature>
<evidence type="ECO:0000256" key="12">
    <source>
        <dbReference type="ARBA" id="ARBA00023295"/>
    </source>
</evidence>
<evidence type="ECO:0000256" key="2">
    <source>
        <dbReference type="ARBA" id="ARBA00004141"/>
    </source>
</evidence>
<dbReference type="InterPro" id="IPR002259">
    <property type="entry name" value="Eqnu_transpt"/>
</dbReference>
<dbReference type="InterPro" id="IPR037094">
    <property type="entry name" value="Glyco_hydro_38_cen_sf"/>
</dbReference>
<keyword evidence="7" id="KW-0479">Metal-binding</keyword>
<sequence>MKFYFDDTVHNIYDTVLTALVEDESLKFSVAEIGFFRTWWEKATSTQRADFTRILGEKRFEFVGGGYSQPDEAANDGPALVRNMMNGHTWIAMTFGEEALPTVSWSLDPFGQTPTAMSLFKQMGFTDAVIDRIPFSTKDELVEEDSLEFFWRVREFNSPPTSDDLMFTHVLHAYYHLGRSGRYKPEVDRLYWGPQASDHTSSFLIDSIPRAALALASQITEQSEGQRHNKVMVLFGKDFAFQNATQEFSQMSPLVDWISEHGMKLDPPMRIKYATASEYFTAVRADSAPDLFPVIGQTPSTTTSTTTTSFIPYIFSGFISERMFGWWSGFFFSRPALKANARAADALLSAAETLSVTLGGVEDPVHLKKAIDISGLMTHHDALPGTSLTPVTADLYVQLREGATASVEIEESVTHSHHSDGLTDSGCSDGHMFVVSDDTTVLHFSSATGELCRVNGREASISYGAYTPLEDDPWVFRPRERPGEPPKRKFRRRATRVITGAPLVNYVVQELREEGREMHLSSRLLIGRKGGAVEVTHFVGNETNVISDESEVGVEFWVAGVAEDDGGVFMSDTNGISGGLQKRTIRDNLPLPANFFPIVRLATVGENTVMVSHTHAVSTLRPGGLMVMLHRRLARGGLFEGGIDFVNDPMQDTEIVVDKMLWNVGGRDDRVGEWTMQAELEEPVLVLGISLNLVLLLGSANVVPWLAYISVSDYWNAAFPNKQTSFIFPVLNMSLLAIGTIMTTLGGRNLGSLSKGWSLPALYANLSCLSLLVAVNQSSCYGLAGIMGPDFIQALERGKGWTGVAVVVLRAFIKCLDVGEGGAARTGGTGLFFLAASLIVCLATAGYGALTSQAYSKALVDEYEGNLKVHEATPRNTPLSTPDATAGRRRQGKGGGAGAEGATGAGLTRKVKNKILLRIQVPLLTIFLVFTLCISCFPGVATTLRSDTWGMGTWFPLAMVAAYNTADLLGKTLPSSHPSSSVS</sequence>
<dbReference type="InterPro" id="IPR011330">
    <property type="entry name" value="Glyco_hydro/deAcase_b/a-brl"/>
</dbReference>
<dbReference type="InterPro" id="IPR050843">
    <property type="entry name" value="Glycosyl_Hydrlase_38"/>
</dbReference>
<protein>
    <recommendedName>
        <fullName evidence="15">Glycoside hydrolase family 38 central domain-containing protein</fullName>
    </recommendedName>
</protein>
<feature type="transmembrane region" description="Helical" evidence="14">
    <location>
        <begin position="831"/>
        <end position="850"/>
    </location>
</feature>
<dbReference type="InterPro" id="IPR000602">
    <property type="entry name" value="Glyco_hydro_38_N"/>
</dbReference>
<proteinExistence type="inferred from homology"/>
<reference evidence="16" key="1">
    <citation type="submission" date="2022-07" db="EMBL/GenBank/DDBJ databases">
        <title>Genome analysis of Parmales, a sister group of diatoms, reveals the evolutionary specialization of diatoms from phago-mixotrophs to photoautotrophs.</title>
        <authorList>
            <person name="Ban H."/>
            <person name="Sato S."/>
            <person name="Yoshikawa S."/>
            <person name="Kazumasa Y."/>
            <person name="Nakamura Y."/>
            <person name="Ichinomiya M."/>
            <person name="Saitoh K."/>
            <person name="Sato N."/>
            <person name="Blanc-Mathieu R."/>
            <person name="Endo H."/>
            <person name="Kuwata A."/>
            <person name="Ogata H."/>
        </authorList>
    </citation>
    <scope>NUCLEOTIDE SEQUENCE</scope>
</reference>
<dbReference type="SUPFAM" id="SSF88688">
    <property type="entry name" value="Families 57/38 glycoside transferase middle domain"/>
    <property type="match status" value="1"/>
</dbReference>
<evidence type="ECO:0000313" key="16">
    <source>
        <dbReference type="EMBL" id="GMI05851.1"/>
    </source>
</evidence>
<keyword evidence="17" id="KW-1185">Reference proteome</keyword>
<dbReference type="SMART" id="SM00872">
    <property type="entry name" value="Alpha-mann_mid"/>
    <property type="match status" value="1"/>
</dbReference>
<organism evidence="16 17">
    <name type="scientific">Triparma retinervis</name>
    <dbReference type="NCBI Taxonomy" id="2557542"/>
    <lineage>
        <taxon>Eukaryota</taxon>
        <taxon>Sar</taxon>
        <taxon>Stramenopiles</taxon>
        <taxon>Ochrophyta</taxon>
        <taxon>Bolidophyceae</taxon>
        <taxon>Parmales</taxon>
        <taxon>Triparmaceae</taxon>
        <taxon>Triparma</taxon>
    </lineage>
</organism>
<comment type="similarity">
    <text evidence="4">Belongs to the glycosyl hydrolase 38 family.</text>
</comment>
<dbReference type="AlphaFoldDB" id="A0A9W7CJQ7"/>
<keyword evidence="9" id="KW-0862">Zinc</keyword>
<evidence type="ECO:0000259" key="15">
    <source>
        <dbReference type="SMART" id="SM00872"/>
    </source>
</evidence>
<dbReference type="Gene3D" id="1.20.1270.50">
    <property type="entry name" value="Glycoside hydrolase family 38, central domain"/>
    <property type="match status" value="1"/>
</dbReference>
<evidence type="ECO:0000256" key="13">
    <source>
        <dbReference type="SAM" id="MobiDB-lite"/>
    </source>
</evidence>
<dbReference type="SUPFAM" id="SSF88713">
    <property type="entry name" value="Glycoside hydrolase/deacetylase"/>
    <property type="match status" value="1"/>
</dbReference>
<feature type="transmembrane region" description="Helical" evidence="14">
    <location>
        <begin position="726"/>
        <end position="745"/>
    </location>
</feature>
<feature type="transmembrane region" description="Helical" evidence="14">
    <location>
        <begin position="684"/>
        <end position="706"/>
    </location>
</feature>
<keyword evidence="12" id="KW-0326">Glycosidase</keyword>
<evidence type="ECO:0000313" key="17">
    <source>
        <dbReference type="Proteomes" id="UP001165082"/>
    </source>
</evidence>
<gene>
    <name evidence="16" type="ORF">TrRE_jg12405</name>
</gene>
<keyword evidence="6 14" id="KW-0812">Transmembrane</keyword>
<dbReference type="Pfam" id="PF01733">
    <property type="entry name" value="Nucleoside_tran"/>
    <property type="match status" value="1"/>
</dbReference>
<evidence type="ECO:0000256" key="9">
    <source>
        <dbReference type="ARBA" id="ARBA00022833"/>
    </source>
</evidence>
<evidence type="ECO:0000256" key="3">
    <source>
        <dbReference type="ARBA" id="ARBA00007965"/>
    </source>
</evidence>
<dbReference type="Gene3D" id="3.20.110.10">
    <property type="entry name" value="Glycoside hydrolase 38, N terminal domain"/>
    <property type="match status" value="1"/>
</dbReference>
<evidence type="ECO:0000256" key="14">
    <source>
        <dbReference type="SAM" id="Phobius"/>
    </source>
</evidence>
<dbReference type="InterPro" id="IPR028995">
    <property type="entry name" value="Glyco_hydro_57/38_cen_sf"/>
</dbReference>
<name>A0A9W7CJQ7_9STRA</name>
<dbReference type="GO" id="GO:0004559">
    <property type="term" value="F:alpha-mannosidase activity"/>
    <property type="evidence" value="ECO:0007669"/>
    <property type="project" value="InterPro"/>
</dbReference>
<evidence type="ECO:0000256" key="8">
    <source>
        <dbReference type="ARBA" id="ARBA00022801"/>
    </source>
</evidence>
<feature type="compositionally biased region" description="Gly residues" evidence="13">
    <location>
        <begin position="893"/>
        <end position="903"/>
    </location>
</feature>
<dbReference type="InterPro" id="IPR027291">
    <property type="entry name" value="Glyco_hydro_38_N_sf"/>
</dbReference>
<dbReference type="SUPFAM" id="SSF74650">
    <property type="entry name" value="Galactose mutarotase-like"/>
    <property type="match status" value="1"/>
</dbReference>
<dbReference type="Proteomes" id="UP001165082">
    <property type="component" value="Unassembled WGS sequence"/>
</dbReference>
<evidence type="ECO:0000256" key="10">
    <source>
        <dbReference type="ARBA" id="ARBA00022989"/>
    </source>
</evidence>
<feature type="region of interest" description="Disordered" evidence="13">
    <location>
        <begin position="871"/>
        <end position="903"/>
    </location>
</feature>
<feature type="compositionally biased region" description="Polar residues" evidence="13">
    <location>
        <begin position="874"/>
        <end position="883"/>
    </location>
</feature>
<comment type="similarity">
    <text evidence="3">Belongs to the SLC29A/ENT transporter (TC 2.A.57) family.</text>
</comment>
<evidence type="ECO:0000256" key="1">
    <source>
        <dbReference type="ARBA" id="ARBA00001947"/>
    </source>
</evidence>
<evidence type="ECO:0000256" key="7">
    <source>
        <dbReference type="ARBA" id="ARBA00022723"/>
    </source>
</evidence>
<evidence type="ECO:0000256" key="4">
    <source>
        <dbReference type="ARBA" id="ARBA00009792"/>
    </source>
</evidence>
<dbReference type="OrthoDB" id="1856718at2759"/>
<dbReference type="PANTHER" id="PTHR11607">
    <property type="entry name" value="ALPHA-MANNOSIDASE"/>
    <property type="match status" value="1"/>
</dbReference>
<keyword evidence="8" id="KW-0378">Hydrolase</keyword>
<feature type="transmembrane region" description="Helical" evidence="14">
    <location>
        <begin position="919"/>
        <end position="941"/>
    </location>
</feature>
<comment type="caution">
    <text evidence="16">The sequence shown here is derived from an EMBL/GenBank/DDBJ whole genome shotgun (WGS) entry which is preliminary data.</text>
</comment>
<evidence type="ECO:0000256" key="5">
    <source>
        <dbReference type="ARBA" id="ARBA00022448"/>
    </source>
</evidence>
<dbReference type="EMBL" id="BRXZ01000131">
    <property type="protein sequence ID" value="GMI05851.1"/>
    <property type="molecule type" value="Genomic_DNA"/>
</dbReference>
<dbReference type="GO" id="GO:0030246">
    <property type="term" value="F:carbohydrate binding"/>
    <property type="evidence" value="ECO:0007669"/>
    <property type="project" value="InterPro"/>
</dbReference>
<dbReference type="GO" id="GO:0005337">
    <property type="term" value="F:nucleoside transmembrane transporter activity"/>
    <property type="evidence" value="ECO:0007669"/>
    <property type="project" value="InterPro"/>
</dbReference>
<dbReference type="InterPro" id="IPR011013">
    <property type="entry name" value="Gal_mutarotase_sf_dom"/>
</dbReference>
<dbReference type="Gene3D" id="2.70.98.30">
    <property type="entry name" value="Golgi alpha-mannosidase II, domain 4"/>
    <property type="match status" value="1"/>
</dbReference>
<dbReference type="GO" id="GO:0006013">
    <property type="term" value="P:mannose metabolic process"/>
    <property type="evidence" value="ECO:0007669"/>
    <property type="project" value="InterPro"/>
</dbReference>
<evidence type="ECO:0000256" key="6">
    <source>
        <dbReference type="ARBA" id="ARBA00022692"/>
    </source>
</evidence>
<keyword evidence="5" id="KW-0813">Transport</keyword>
<accession>A0A9W7CJQ7</accession>